<dbReference type="EMBL" id="BOPG01000089">
    <property type="protein sequence ID" value="GIJ63139.1"/>
    <property type="molecule type" value="Genomic_DNA"/>
</dbReference>
<dbReference type="Proteomes" id="UP000612585">
    <property type="component" value="Unassembled WGS sequence"/>
</dbReference>
<evidence type="ECO:0000256" key="5">
    <source>
        <dbReference type="ARBA" id="ARBA00023065"/>
    </source>
</evidence>
<comment type="caution">
    <text evidence="9">The sequence shown here is derived from an EMBL/GenBank/DDBJ whole genome shotgun (WGS) entry which is preliminary data.</text>
</comment>
<keyword evidence="2" id="KW-0813">Transport</keyword>
<feature type="transmembrane region" description="Helical" evidence="7">
    <location>
        <begin position="90"/>
        <end position="112"/>
    </location>
</feature>
<keyword evidence="5" id="KW-0406">Ion transport</keyword>
<feature type="transmembrane region" description="Helical" evidence="7">
    <location>
        <begin position="26"/>
        <end position="48"/>
    </location>
</feature>
<sequence>MLGNVAPAFAEWLLPKDGEQYHLLDAVGQLGVLLLVGLVGLNVDFALVRRRGLTAARVSAAGFVVPLGLGIATGYLLPDSFLPSTADRTVFALFLGVAMCVSAIPVIAKTLLDMNLLHRNVGQLILAAGMVDDVFGWLLLSVVASMATIGVHLGRVGLSVLYLVGVVLVALLVGRPLVRAVLRLSARSREPGPTVATAVVIVLLAAAATHALGMEAIFGAFVAGLLIGSSSAFDKERLAPLQSVVLSVLAPLFFATAGLRMDLTALAEPIVLGAAVVVLLVAIVGKFTGAFIGALASRLNRWEAVALGAGMNARGVVEVVVAMVGLRLGVLNTETYTMVVLVAIVTSVMAPPVLRLATRRIEEVAGSELRMATDDLAEGPAR</sequence>
<name>A0A8J3ZFD9_9ACTN</name>
<accession>A0A8J3ZFD9</accession>
<dbReference type="PANTHER" id="PTHR32468">
    <property type="entry name" value="CATION/H + ANTIPORTER"/>
    <property type="match status" value="1"/>
</dbReference>
<feature type="transmembrane region" description="Helical" evidence="7">
    <location>
        <begin position="335"/>
        <end position="354"/>
    </location>
</feature>
<evidence type="ECO:0000256" key="1">
    <source>
        <dbReference type="ARBA" id="ARBA00004141"/>
    </source>
</evidence>
<evidence type="ECO:0000256" key="2">
    <source>
        <dbReference type="ARBA" id="ARBA00022448"/>
    </source>
</evidence>
<feature type="transmembrane region" description="Helical" evidence="7">
    <location>
        <begin position="239"/>
        <end position="259"/>
    </location>
</feature>
<feature type="transmembrane region" description="Helical" evidence="7">
    <location>
        <begin position="153"/>
        <end position="173"/>
    </location>
</feature>
<dbReference type="AlphaFoldDB" id="A0A8J3ZFD9"/>
<feature type="domain" description="Cation/H+ exchanger transmembrane" evidence="8">
    <location>
        <begin position="22"/>
        <end position="354"/>
    </location>
</feature>
<dbReference type="GO" id="GO:0016020">
    <property type="term" value="C:membrane"/>
    <property type="evidence" value="ECO:0007669"/>
    <property type="project" value="UniProtKB-SubCell"/>
</dbReference>
<evidence type="ECO:0000256" key="4">
    <source>
        <dbReference type="ARBA" id="ARBA00022989"/>
    </source>
</evidence>
<dbReference type="GO" id="GO:1902600">
    <property type="term" value="P:proton transmembrane transport"/>
    <property type="evidence" value="ECO:0007669"/>
    <property type="project" value="InterPro"/>
</dbReference>
<dbReference type="Pfam" id="PF00999">
    <property type="entry name" value="Na_H_Exchanger"/>
    <property type="match status" value="1"/>
</dbReference>
<evidence type="ECO:0000256" key="6">
    <source>
        <dbReference type="ARBA" id="ARBA00023136"/>
    </source>
</evidence>
<keyword evidence="6 7" id="KW-0472">Membrane</keyword>
<evidence type="ECO:0000259" key="8">
    <source>
        <dbReference type="Pfam" id="PF00999"/>
    </source>
</evidence>
<evidence type="ECO:0000313" key="10">
    <source>
        <dbReference type="Proteomes" id="UP000612585"/>
    </source>
</evidence>
<feature type="transmembrane region" description="Helical" evidence="7">
    <location>
        <begin position="194"/>
        <end position="227"/>
    </location>
</feature>
<dbReference type="InterPro" id="IPR006153">
    <property type="entry name" value="Cation/H_exchanger_TM"/>
</dbReference>
<organism evidence="9 10">
    <name type="scientific">Virgisporangium aurantiacum</name>
    <dbReference type="NCBI Taxonomy" id="175570"/>
    <lineage>
        <taxon>Bacteria</taxon>
        <taxon>Bacillati</taxon>
        <taxon>Actinomycetota</taxon>
        <taxon>Actinomycetes</taxon>
        <taxon>Micromonosporales</taxon>
        <taxon>Micromonosporaceae</taxon>
        <taxon>Virgisporangium</taxon>
    </lineage>
</organism>
<protein>
    <recommendedName>
        <fullName evidence="8">Cation/H+ exchanger transmembrane domain-containing protein</fullName>
    </recommendedName>
</protein>
<feature type="transmembrane region" description="Helical" evidence="7">
    <location>
        <begin position="124"/>
        <end position="147"/>
    </location>
</feature>
<reference evidence="9" key="1">
    <citation type="submission" date="2021-01" db="EMBL/GenBank/DDBJ databases">
        <title>Whole genome shotgun sequence of Virgisporangium aurantiacum NBRC 16421.</title>
        <authorList>
            <person name="Komaki H."/>
            <person name="Tamura T."/>
        </authorList>
    </citation>
    <scope>NUCLEOTIDE SEQUENCE</scope>
    <source>
        <strain evidence="9">NBRC 16421</strain>
    </source>
</reference>
<dbReference type="InterPro" id="IPR038770">
    <property type="entry name" value="Na+/solute_symporter_sf"/>
</dbReference>
<evidence type="ECO:0000256" key="3">
    <source>
        <dbReference type="ARBA" id="ARBA00022692"/>
    </source>
</evidence>
<comment type="subcellular location">
    <subcellularLocation>
        <location evidence="1">Membrane</location>
        <topology evidence="1">Multi-pass membrane protein</topology>
    </subcellularLocation>
</comment>
<dbReference type="InterPro" id="IPR050794">
    <property type="entry name" value="CPA2_transporter"/>
</dbReference>
<feature type="transmembrane region" description="Helical" evidence="7">
    <location>
        <begin position="271"/>
        <end position="296"/>
    </location>
</feature>
<evidence type="ECO:0000313" key="9">
    <source>
        <dbReference type="EMBL" id="GIJ63139.1"/>
    </source>
</evidence>
<keyword evidence="4 7" id="KW-1133">Transmembrane helix</keyword>
<dbReference type="GO" id="GO:0015297">
    <property type="term" value="F:antiporter activity"/>
    <property type="evidence" value="ECO:0007669"/>
    <property type="project" value="InterPro"/>
</dbReference>
<evidence type="ECO:0000256" key="7">
    <source>
        <dbReference type="SAM" id="Phobius"/>
    </source>
</evidence>
<keyword evidence="3 7" id="KW-0812">Transmembrane</keyword>
<dbReference type="Gene3D" id="1.20.1530.20">
    <property type="match status" value="1"/>
</dbReference>
<gene>
    <name evidence="9" type="ORF">Vau01_106550</name>
</gene>
<keyword evidence="10" id="KW-1185">Reference proteome</keyword>
<dbReference type="PANTHER" id="PTHR32468:SF0">
    <property type="entry name" value="K(+)_H(+) ANTIPORTER 1"/>
    <property type="match status" value="1"/>
</dbReference>
<proteinExistence type="predicted"/>
<feature type="transmembrane region" description="Helical" evidence="7">
    <location>
        <begin position="60"/>
        <end position="78"/>
    </location>
</feature>